<feature type="transmembrane region" description="Helical" evidence="3">
    <location>
        <begin position="274"/>
        <end position="296"/>
    </location>
</feature>
<accession>A0A9D4Z106</accession>
<dbReference type="Proteomes" id="UP001055712">
    <property type="component" value="Unassembled WGS sequence"/>
</dbReference>
<keyword evidence="3" id="KW-0812">Transmembrane</keyword>
<evidence type="ECO:0000313" key="6">
    <source>
        <dbReference type="Proteomes" id="UP001055712"/>
    </source>
</evidence>
<dbReference type="PANTHER" id="PTHR21017">
    <property type="entry name" value="NIPSNAP-RELATED"/>
    <property type="match status" value="1"/>
</dbReference>
<keyword evidence="3" id="KW-1133">Transmembrane helix</keyword>
<feature type="domain" description="NIPSNAP" evidence="4">
    <location>
        <begin position="1"/>
        <end position="90"/>
    </location>
</feature>
<dbReference type="GO" id="GO:0005739">
    <property type="term" value="C:mitochondrion"/>
    <property type="evidence" value="ECO:0007669"/>
    <property type="project" value="TreeGrafter"/>
</dbReference>
<dbReference type="OrthoDB" id="10262843at2759"/>
<gene>
    <name evidence="5" type="ORF">D9Q98_005885</name>
</gene>
<feature type="region of interest" description="Disordered" evidence="2">
    <location>
        <begin position="327"/>
        <end position="352"/>
    </location>
</feature>
<sequence length="352" mass="38112">MQPQGIKEFLRLTQDSVELRKSLLPFLGMFTCDTGGTLNRAVHLYHYRDFDHRDSHRAASAASSEWQNGYLAHSRTCLAHQESSIFVPAAGVMAAAGAPPVQSFEAQPLQQGKQAVYELRQYQLKPGYDGVPKLVAAFERGIPHKVAADTQGKLVFFGHTEVGMLNSVIELWRYPSAQACHDARKASRAVPEWRECIAAVTPGVAILAASGLQMFPLAEQTGRSLLQSNECLSRGLQGTCNGCTCCCYSGGAGIVTYQPSDTCTCVKKVDSSQIWATVVLSVILVLGGLMVSLYFGGSLPISPYPRQEDQRLLQHGSRRITPVTSPQLQPLASATAPPPAYVQPSPRPNALV</sequence>
<dbReference type="InterPro" id="IPR051557">
    <property type="entry name" value="NipSnap_domain"/>
</dbReference>
<feature type="domain" description="NIPSNAP" evidence="4">
    <location>
        <begin position="117"/>
        <end position="207"/>
    </location>
</feature>
<organism evidence="5 6">
    <name type="scientific">Chlorella vulgaris</name>
    <name type="common">Green alga</name>
    <dbReference type="NCBI Taxonomy" id="3077"/>
    <lineage>
        <taxon>Eukaryota</taxon>
        <taxon>Viridiplantae</taxon>
        <taxon>Chlorophyta</taxon>
        <taxon>core chlorophytes</taxon>
        <taxon>Trebouxiophyceae</taxon>
        <taxon>Chlorellales</taxon>
        <taxon>Chlorellaceae</taxon>
        <taxon>Chlorella clade</taxon>
        <taxon>Chlorella</taxon>
    </lineage>
</organism>
<comment type="caution">
    <text evidence="5">The sequence shown here is derived from an EMBL/GenBank/DDBJ whole genome shotgun (WGS) entry which is preliminary data.</text>
</comment>
<dbReference type="PANTHER" id="PTHR21017:SF17">
    <property type="entry name" value="PROTEIN NIPSNAP"/>
    <property type="match status" value="1"/>
</dbReference>
<dbReference type="Pfam" id="PF07978">
    <property type="entry name" value="NIPSNAP"/>
    <property type="match status" value="2"/>
</dbReference>
<feature type="compositionally biased region" description="Pro residues" evidence="2">
    <location>
        <begin position="336"/>
        <end position="352"/>
    </location>
</feature>
<dbReference type="GO" id="GO:0000423">
    <property type="term" value="P:mitophagy"/>
    <property type="evidence" value="ECO:0007669"/>
    <property type="project" value="UniProtKB-ARBA"/>
</dbReference>
<keyword evidence="6" id="KW-1185">Reference proteome</keyword>
<dbReference type="EMBL" id="SIDB01000002">
    <property type="protein sequence ID" value="KAI3436468.1"/>
    <property type="molecule type" value="Genomic_DNA"/>
</dbReference>
<dbReference type="InterPro" id="IPR011008">
    <property type="entry name" value="Dimeric_a/b-barrel"/>
</dbReference>
<reference evidence="5" key="1">
    <citation type="journal article" date="2019" name="Plant J.">
        <title>Chlorella vulgaris genome assembly and annotation reveals the molecular basis for metabolic acclimation to high light conditions.</title>
        <authorList>
            <person name="Cecchin M."/>
            <person name="Marcolungo L."/>
            <person name="Rossato M."/>
            <person name="Girolomoni L."/>
            <person name="Cosentino E."/>
            <person name="Cuine S."/>
            <person name="Li-Beisson Y."/>
            <person name="Delledonne M."/>
            <person name="Ballottari M."/>
        </authorList>
    </citation>
    <scope>NUCLEOTIDE SEQUENCE</scope>
    <source>
        <strain evidence="5">211/11P</strain>
    </source>
</reference>
<dbReference type="Gene3D" id="3.30.70.100">
    <property type="match status" value="2"/>
</dbReference>
<reference evidence="5" key="2">
    <citation type="submission" date="2020-11" db="EMBL/GenBank/DDBJ databases">
        <authorList>
            <person name="Cecchin M."/>
            <person name="Marcolungo L."/>
            <person name="Rossato M."/>
            <person name="Girolomoni L."/>
            <person name="Cosentino E."/>
            <person name="Cuine S."/>
            <person name="Li-Beisson Y."/>
            <person name="Delledonne M."/>
            <person name="Ballottari M."/>
        </authorList>
    </citation>
    <scope>NUCLEOTIDE SEQUENCE</scope>
    <source>
        <strain evidence="5">211/11P</strain>
        <tissue evidence="5">Whole cell</tissue>
    </source>
</reference>
<keyword evidence="3" id="KW-0472">Membrane</keyword>
<evidence type="ECO:0000256" key="1">
    <source>
        <dbReference type="ARBA" id="ARBA00005291"/>
    </source>
</evidence>
<proteinExistence type="inferred from homology"/>
<evidence type="ECO:0000256" key="2">
    <source>
        <dbReference type="SAM" id="MobiDB-lite"/>
    </source>
</evidence>
<evidence type="ECO:0000313" key="5">
    <source>
        <dbReference type="EMBL" id="KAI3436468.1"/>
    </source>
</evidence>
<name>A0A9D4Z106_CHLVU</name>
<dbReference type="AlphaFoldDB" id="A0A9D4Z106"/>
<evidence type="ECO:0000259" key="4">
    <source>
        <dbReference type="Pfam" id="PF07978"/>
    </source>
</evidence>
<dbReference type="InterPro" id="IPR012577">
    <property type="entry name" value="NIPSNAP"/>
</dbReference>
<evidence type="ECO:0000256" key="3">
    <source>
        <dbReference type="SAM" id="Phobius"/>
    </source>
</evidence>
<dbReference type="SUPFAM" id="SSF54909">
    <property type="entry name" value="Dimeric alpha+beta barrel"/>
    <property type="match status" value="2"/>
</dbReference>
<protein>
    <recommendedName>
        <fullName evidence="4">NIPSNAP domain-containing protein</fullName>
    </recommendedName>
</protein>
<comment type="similarity">
    <text evidence="1">Belongs to the NipSnap family.</text>
</comment>